<feature type="region of interest" description="Disordered" evidence="1">
    <location>
        <begin position="190"/>
        <end position="209"/>
    </location>
</feature>
<keyword evidence="2" id="KW-0812">Transmembrane</keyword>
<feature type="region of interest" description="Disordered" evidence="1">
    <location>
        <begin position="134"/>
        <end position="184"/>
    </location>
</feature>
<feature type="compositionally biased region" description="Polar residues" evidence="1">
    <location>
        <begin position="137"/>
        <end position="147"/>
    </location>
</feature>
<organism evidence="4 5">
    <name type="scientific">Streptomyces echinatus</name>
    <dbReference type="NCBI Taxonomy" id="67293"/>
    <lineage>
        <taxon>Bacteria</taxon>
        <taxon>Bacillati</taxon>
        <taxon>Actinomycetota</taxon>
        <taxon>Actinomycetes</taxon>
        <taxon>Kitasatosporales</taxon>
        <taxon>Streptomycetaceae</taxon>
        <taxon>Streptomyces</taxon>
    </lineage>
</organism>
<keyword evidence="2" id="KW-1133">Transmembrane helix</keyword>
<dbReference type="RefSeq" id="WP_184972931.1">
    <property type="nucleotide sequence ID" value="NZ_BAAAWF010000006.1"/>
</dbReference>
<protein>
    <recommendedName>
        <fullName evidence="3">DUF1996 domain-containing protein</fullName>
    </recommendedName>
</protein>
<evidence type="ECO:0000256" key="2">
    <source>
        <dbReference type="SAM" id="Phobius"/>
    </source>
</evidence>
<reference evidence="4 5" key="1">
    <citation type="submission" date="2020-08" db="EMBL/GenBank/DDBJ databases">
        <title>Genomic Encyclopedia of Type Strains, Phase III (KMG-III): the genomes of soil and plant-associated and newly described type strains.</title>
        <authorList>
            <person name="Whitman W."/>
        </authorList>
    </citation>
    <scope>NUCLEOTIDE SEQUENCE [LARGE SCALE GENOMIC DNA]</scope>
    <source>
        <strain evidence="4 5">CECT 3313</strain>
    </source>
</reference>
<sequence length="688" mass="69192">MLGGAGLVAVNVYASASEGWGDGSGTDSAGHVLSTGMPTVDCPDVGSRLTAVPDAARADVDRELALLDQQTAEAYRQLQQWSGSGGRDGDSADDTIMNPLNEKRSASIGRIVDAIDRAGERPQGLDSLAACTLRPGESTQPTASQSDGTQPGGGEGQGQGGQGQNGQGQGGAGQGGNGPVVSDYVDITTTQPDAQAPSPQDDASRGTFTSDCGVNAGGLFNSDNVIVAPGVSNGAHHFHDYIGNQSNTAFASDEDLANADTSCVDQGDKSTYYWPVLRLQNGTQERDAGAPGGGTEGNAGQIVTPKQVTLTFEGNPRGKVTAMPRLLRIITGDAKAFVNGPGNANASWSCTGFEDRQLKDKYPLCPQGSDVVRTFRFQSCWDGRNIDSANHRTHVAFAAEDGSCPAGFQPIPQLVQRIVYDVPAPSVADGGRTVPLFAVDSFPEQLHKPVTDHGDFINVFDEDLMSEMVDCINSGRTCGPDGSGDGGDNASGGDNGDNTGTGNGGNTGDGPGNGDGSGNNGGNTGTGNGGNTGTGGNGGNTGTGTGTGDGTGYGDGATEEPGGGVTLSPAPSVSPPGDAPGNDVTTAPADTTKRDTDAKAAPAESAEPRSTKARSAATRSAPAPAASGSSAPGQAAAGDVPPTAGQTEPQAAGGGLAETGAHLWPAAIGTLLALSGLFMLLRARRMRY</sequence>
<evidence type="ECO:0000313" key="4">
    <source>
        <dbReference type="EMBL" id="MBB5931510.1"/>
    </source>
</evidence>
<feature type="compositionally biased region" description="Gly residues" evidence="1">
    <location>
        <begin position="150"/>
        <end position="178"/>
    </location>
</feature>
<dbReference type="Proteomes" id="UP000585836">
    <property type="component" value="Unassembled WGS sequence"/>
</dbReference>
<feature type="region of interest" description="Disordered" evidence="1">
    <location>
        <begin position="79"/>
        <end position="101"/>
    </location>
</feature>
<feature type="domain" description="DUF1996" evidence="3">
    <location>
        <begin position="226"/>
        <end position="458"/>
    </location>
</feature>
<gene>
    <name evidence="4" type="ORF">FHS34_007019</name>
</gene>
<feature type="compositionally biased region" description="Low complexity" evidence="1">
    <location>
        <begin position="613"/>
        <end position="638"/>
    </location>
</feature>
<dbReference type="PANTHER" id="PTHR43662">
    <property type="match status" value="1"/>
</dbReference>
<feature type="compositionally biased region" description="Gly residues" evidence="1">
    <location>
        <begin position="481"/>
        <end position="565"/>
    </location>
</feature>
<dbReference type="AlphaFoldDB" id="A0A7W9Q0V0"/>
<comment type="caution">
    <text evidence="4">The sequence shown here is derived from an EMBL/GenBank/DDBJ whole genome shotgun (WGS) entry which is preliminary data.</text>
</comment>
<evidence type="ECO:0000259" key="3">
    <source>
        <dbReference type="Pfam" id="PF09362"/>
    </source>
</evidence>
<feature type="region of interest" description="Disordered" evidence="1">
    <location>
        <begin position="480"/>
        <end position="656"/>
    </location>
</feature>
<dbReference type="Pfam" id="PF09362">
    <property type="entry name" value="DUF1996"/>
    <property type="match status" value="1"/>
</dbReference>
<accession>A0A7W9Q0V0</accession>
<dbReference type="PANTHER" id="PTHR43662:SF3">
    <property type="entry name" value="DOMAIN PROTEIN, PUTATIVE (AFU_ORTHOLOGUE AFUA_6G11970)-RELATED"/>
    <property type="match status" value="1"/>
</dbReference>
<keyword evidence="5" id="KW-1185">Reference proteome</keyword>
<dbReference type="InterPro" id="IPR018535">
    <property type="entry name" value="DUF1996"/>
</dbReference>
<feature type="transmembrane region" description="Helical" evidence="2">
    <location>
        <begin position="663"/>
        <end position="681"/>
    </location>
</feature>
<dbReference type="EMBL" id="JACHJK010000016">
    <property type="protein sequence ID" value="MBB5931510.1"/>
    <property type="molecule type" value="Genomic_DNA"/>
</dbReference>
<proteinExistence type="predicted"/>
<name>A0A7W9Q0V0_9ACTN</name>
<keyword evidence="2" id="KW-0472">Membrane</keyword>
<evidence type="ECO:0000313" key="5">
    <source>
        <dbReference type="Proteomes" id="UP000585836"/>
    </source>
</evidence>
<evidence type="ECO:0000256" key="1">
    <source>
        <dbReference type="SAM" id="MobiDB-lite"/>
    </source>
</evidence>